<dbReference type="AlphaFoldDB" id="A0A6C0GQI1"/>
<sequence length="390" mass="44824">MEYFYLQLLFWLSLFLLFYSYIGYGMVLYGLVILKRKIFPHKPLSSHTLPEVTLIVPAYNERSCIEQKIQNSLALNYPAGKLTFLFVTEGSTDGTTEYLAQYPQVTVLGGSERKGKIEAINLAMQQINTPIVVFTDANTLLNQDALLHLVKHYSDPKVGAVAGEKRILNADKEEAAGAGEGIYWQYESLLKKLDSELYSVVGAAGELFSMRTHLYQPVEKDTLLDDFIISLRIAAQGYQVVYEPDAYAMEKPSFSIQEEMKRKVRICTGGFQSIVRLKHLLNPFRYGLLSFQYISHRVFRWTVAPLCIPVIFITNALLMPLSRWYEALFILQCVFYLLALTGYLLERRKFHVKALFVPFYFSFMNYTVYLGFIHYLGSKQTGIWEKARRS</sequence>
<comment type="similarity">
    <text evidence="1">Belongs to the glycosyltransferase 2 family.</text>
</comment>
<dbReference type="InterPro" id="IPR029044">
    <property type="entry name" value="Nucleotide-diphossugar_trans"/>
</dbReference>
<feature type="transmembrane region" description="Helical" evidence="4">
    <location>
        <begin position="6"/>
        <end position="34"/>
    </location>
</feature>
<reference evidence="5 6" key="1">
    <citation type="submission" date="2020-01" db="EMBL/GenBank/DDBJ databases">
        <authorList>
            <person name="Kim M.K."/>
        </authorList>
    </citation>
    <scope>NUCLEOTIDE SEQUENCE [LARGE SCALE GENOMIC DNA]</scope>
    <source>
        <strain evidence="5 6">172606-1</strain>
    </source>
</reference>
<protein>
    <submittedName>
        <fullName evidence="5">Glycosyltransferase family 2 protein</fullName>
    </submittedName>
</protein>
<dbReference type="Proteomes" id="UP000480178">
    <property type="component" value="Chromosome"/>
</dbReference>
<dbReference type="SUPFAM" id="SSF53448">
    <property type="entry name" value="Nucleotide-diphospho-sugar transferases"/>
    <property type="match status" value="1"/>
</dbReference>
<organism evidence="5 6">
    <name type="scientific">Rhodocytophaga rosea</name>
    <dbReference type="NCBI Taxonomy" id="2704465"/>
    <lineage>
        <taxon>Bacteria</taxon>
        <taxon>Pseudomonadati</taxon>
        <taxon>Bacteroidota</taxon>
        <taxon>Cytophagia</taxon>
        <taxon>Cytophagales</taxon>
        <taxon>Rhodocytophagaceae</taxon>
        <taxon>Rhodocytophaga</taxon>
    </lineage>
</organism>
<feature type="transmembrane region" description="Helical" evidence="4">
    <location>
        <begin position="324"/>
        <end position="345"/>
    </location>
</feature>
<dbReference type="KEGG" id="rhoz:GXP67_28630"/>
<name>A0A6C0GQI1_9BACT</name>
<dbReference type="EMBL" id="CP048222">
    <property type="protein sequence ID" value="QHT70338.1"/>
    <property type="molecule type" value="Genomic_DNA"/>
</dbReference>
<dbReference type="PANTHER" id="PTHR43630">
    <property type="entry name" value="POLY-BETA-1,6-N-ACETYL-D-GLUCOSAMINE SYNTHASE"/>
    <property type="match status" value="1"/>
</dbReference>
<dbReference type="GO" id="GO:0016757">
    <property type="term" value="F:glycosyltransferase activity"/>
    <property type="evidence" value="ECO:0007669"/>
    <property type="project" value="UniProtKB-KW"/>
</dbReference>
<evidence type="ECO:0000256" key="2">
    <source>
        <dbReference type="ARBA" id="ARBA00022676"/>
    </source>
</evidence>
<keyword evidence="3 5" id="KW-0808">Transferase</keyword>
<evidence type="ECO:0000313" key="5">
    <source>
        <dbReference type="EMBL" id="QHT70338.1"/>
    </source>
</evidence>
<evidence type="ECO:0000313" key="6">
    <source>
        <dbReference type="Proteomes" id="UP000480178"/>
    </source>
</evidence>
<keyword evidence="4" id="KW-1133">Transmembrane helix</keyword>
<keyword evidence="4" id="KW-0812">Transmembrane</keyword>
<accession>A0A6C0GQI1</accession>
<dbReference type="PANTHER" id="PTHR43630:SF1">
    <property type="entry name" value="POLY-BETA-1,6-N-ACETYL-D-GLUCOSAMINE SYNTHASE"/>
    <property type="match status" value="1"/>
</dbReference>
<keyword evidence="4" id="KW-0472">Membrane</keyword>
<feature type="transmembrane region" description="Helical" evidence="4">
    <location>
        <begin position="357"/>
        <end position="376"/>
    </location>
</feature>
<evidence type="ECO:0000256" key="3">
    <source>
        <dbReference type="ARBA" id="ARBA00022679"/>
    </source>
</evidence>
<evidence type="ECO:0000256" key="1">
    <source>
        <dbReference type="ARBA" id="ARBA00006739"/>
    </source>
</evidence>
<dbReference type="Pfam" id="PF13641">
    <property type="entry name" value="Glyco_tranf_2_3"/>
    <property type="match status" value="1"/>
</dbReference>
<feature type="transmembrane region" description="Helical" evidence="4">
    <location>
        <begin position="298"/>
        <end position="318"/>
    </location>
</feature>
<keyword evidence="6" id="KW-1185">Reference proteome</keyword>
<evidence type="ECO:0000256" key="4">
    <source>
        <dbReference type="SAM" id="Phobius"/>
    </source>
</evidence>
<dbReference type="RefSeq" id="WP_162446317.1">
    <property type="nucleotide sequence ID" value="NZ_CP048222.1"/>
</dbReference>
<dbReference type="Gene3D" id="3.90.550.10">
    <property type="entry name" value="Spore Coat Polysaccharide Biosynthesis Protein SpsA, Chain A"/>
    <property type="match status" value="1"/>
</dbReference>
<proteinExistence type="inferred from homology"/>
<dbReference type="CDD" id="cd06439">
    <property type="entry name" value="CESA_like_1"/>
    <property type="match status" value="1"/>
</dbReference>
<keyword evidence="2" id="KW-0328">Glycosyltransferase</keyword>
<gene>
    <name evidence="5" type="ORF">GXP67_28630</name>
</gene>